<evidence type="ECO:0000256" key="1">
    <source>
        <dbReference type="SAM" id="MobiDB-lite"/>
    </source>
</evidence>
<name>A0A401SYS1_CHIPU</name>
<dbReference type="AlphaFoldDB" id="A0A401SYS1"/>
<evidence type="ECO:0000313" key="2">
    <source>
        <dbReference type="EMBL" id="GCC35538.1"/>
    </source>
</evidence>
<organism evidence="2 3">
    <name type="scientific">Chiloscyllium punctatum</name>
    <name type="common">Brownbanded bambooshark</name>
    <name type="synonym">Hemiscyllium punctatum</name>
    <dbReference type="NCBI Taxonomy" id="137246"/>
    <lineage>
        <taxon>Eukaryota</taxon>
        <taxon>Metazoa</taxon>
        <taxon>Chordata</taxon>
        <taxon>Craniata</taxon>
        <taxon>Vertebrata</taxon>
        <taxon>Chondrichthyes</taxon>
        <taxon>Elasmobranchii</taxon>
        <taxon>Galeomorphii</taxon>
        <taxon>Galeoidea</taxon>
        <taxon>Orectolobiformes</taxon>
        <taxon>Hemiscylliidae</taxon>
        <taxon>Chiloscyllium</taxon>
    </lineage>
</organism>
<protein>
    <submittedName>
        <fullName evidence="2">Uncharacterized protein</fullName>
    </submittedName>
</protein>
<gene>
    <name evidence="2" type="ORF">chiPu_0014023</name>
</gene>
<comment type="caution">
    <text evidence="2">The sequence shown here is derived from an EMBL/GenBank/DDBJ whole genome shotgun (WGS) entry which is preliminary data.</text>
</comment>
<dbReference type="Proteomes" id="UP000287033">
    <property type="component" value="Unassembled WGS sequence"/>
</dbReference>
<proteinExistence type="predicted"/>
<sequence length="76" mass="8275">MARCRGGRGVSVVGAGCDGTERRRRPLQSWRAEEEEEPPPPSPSAPDSGRKELRPLCRSGGFPRLLVPPSLPPSER</sequence>
<dbReference type="EMBL" id="BEZZ01000713">
    <property type="protein sequence ID" value="GCC35538.1"/>
    <property type="molecule type" value="Genomic_DNA"/>
</dbReference>
<feature type="compositionally biased region" description="Low complexity" evidence="1">
    <location>
        <begin position="1"/>
        <end position="15"/>
    </location>
</feature>
<feature type="region of interest" description="Disordered" evidence="1">
    <location>
        <begin position="1"/>
        <end position="76"/>
    </location>
</feature>
<accession>A0A401SYS1</accession>
<reference evidence="2 3" key="1">
    <citation type="journal article" date="2018" name="Nat. Ecol. Evol.">
        <title>Shark genomes provide insights into elasmobranch evolution and the origin of vertebrates.</title>
        <authorList>
            <person name="Hara Y"/>
            <person name="Yamaguchi K"/>
            <person name="Onimaru K"/>
            <person name="Kadota M"/>
            <person name="Koyanagi M"/>
            <person name="Keeley SD"/>
            <person name="Tatsumi K"/>
            <person name="Tanaka K"/>
            <person name="Motone F"/>
            <person name="Kageyama Y"/>
            <person name="Nozu R"/>
            <person name="Adachi N"/>
            <person name="Nishimura O"/>
            <person name="Nakagawa R"/>
            <person name="Tanegashima C"/>
            <person name="Kiyatake I"/>
            <person name="Matsumoto R"/>
            <person name="Murakumo K"/>
            <person name="Nishida K"/>
            <person name="Terakita A"/>
            <person name="Kuratani S"/>
            <person name="Sato K"/>
            <person name="Hyodo S Kuraku.S."/>
        </authorList>
    </citation>
    <scope>NUCLEOTIDE SEQUENCE [LARGE SCALE GENOMIC DNA]</scope>
</reference>
<evidence type="ECO:0000313" key="3">
    <source>
        <dbReference type="Proteomes" id="UP000287033"/>
    </source>
</evidence>
<keyword evidence="3" id="KW-1185">Reference proteome</keyword>